<feature type="transmembrane region" description="Helical" evidence="6">
    <location>
        <begin position="127"/>
        <end position="148"/>
    </location>
</feature>
<keyword evidence="4 6" id="KW-1133">Transmembrane helix</keyword>
<dbReference type="OrthoDB" id="5140599at2"/>
<feature type="transmembrane region" description="Helical" evidence="6">
    <location>
        <begin position="332"/>
        <end position="353"/>
    </location>
</feature>
<dbReference type="Proteomes" id="UP000295388">
    <property type="component" value="Unassembled WGS sequence"/>
</dbReference>
<evidence type="ECO:0000256" key="2">
    <source>
        <dbReference type="ARBA" id="ARBA00022475"/>
    </source>
</evidence>
<evidence type="ECO:0000313" key="7">
    <source>
        <dbReference type="EMBL" id="TDO50063.1"/>
    </source>
</evidence>
<feature type="transmembrane region" description="Helical" evidence="6">
    <location>
        <begin position="21"/>
        <end position="44"/>
    </location>
</feature>
<feature type="transmembrane region" description="Helical" evidence="6">
    <location>
        <begin position="50"/>
        <end position="72"/>
    </location>
</feature>
<feature type="transmembrane region" description="Helical" evidence="6">
    <location>
        <begin position="185"/>
        <end position="205"/>
    </location>
</feature>
<feature type="transmembrane region" description="Helical" evidence="6">
    <location>
        <begin position="226"/>
        <end position="248"/>
    </location>
</feature>
<feature type="transmembrane region" description="Helical" evidence="6">
    <location>
        <begin position="102"/>
        <end position="121"/>
    </location>
</feature>
<accession>A0A4R6KGW0</accession>
<comment type="subcellular location">
    <subcellularLocation>
        <location evidence="1">Cell membrane</location>
        <topology evidence="1">Multi-pass membrane protein</topology>
    </subcellularLocation>
</comment>
<comment type="caution">
    <text evidence="7">The sequence shown here is derived from an EMBL/GenBank/DDBJ whole genome shotgun (WGS) entry which is preliminary data.</text>
</comment>
<reference evidence="7 8" key="1">
    <citation type="submission" date="2019-03" db="EMBL/GenBank/DDBJ databases">
        <title>Genomic Encyclopedia of Type Strains, Phase III (KMG-III): the genomes of soil and plant-associated and newly described type strains.</title>
        <authorList>
            <person name="Whitman W."/>
        </authorList>
    </citation>
    <scope>NUCLEOTIDE SEQUENCE [LARGE SCALE GENOMIC DNA]</scope>
    <source>
        <strain evidence="7 8">VKM Ac-2527</strain>
    </source>
</reference>
<feature type="transmembrane region" description="Helical" evidence="6">
    <location>
        <begin position="392"/>
        <end position="412"/>
    </location>
</feature>
<evidence type="ECO:0000256" key="4">
    <source>
        <dbReference type="ARBA" id="ARBA00022989"/>
    </source>
</evidence>
<dbReference type="PANTHER" id="PTHR30250:SF11">
    <property type="entry name" value="O-ANTIGEN TRANSPORTER-RELATED"/>
    <property type="match status" value="1"/>
</dbReference>
<evidence type="ECO:0000256" key="3">
    <source>
        <dbReference type="ARBA" id="ARBA00022692"/>
    </source>
</evidence>
<keyword evidence="2" id="KW-1003">Cell membrane</keyword>
<feature type="transmembrane region" description="Helical" evidence="6">
    <location>
        <begin position="360"/>
        <end position="380"/>
    </location>
</feature>
<evidence type="ECO:0000256" key="1">
    <source>
        <dbReference type="ARBA" id="ARBA00004651"/>
    </source>
</evidence>
<evidence type="ECO:0000256" key="6">
    <source>
        <dbReference type="SAM" id="Phobius"/>
    </source>
</evidence>
<feature type="transmembrane region" description="Helical" evidence="6">
    <location>
        <begin position="294"/>
        <end position="312"/>
    </location>
</feature>
<protein>
    <submittedName>
        <fullName evidence="7">O-antigen/teichoic acid export membrane protein</fullName>
    </submittedName>
</protein>
<keyword evidence="3 6" id="KW-0812">Transmembrane</keyword>
<gene>
    <name evidence="7" type="ORF">EV643_105294</name>
</gene>
<proteinExistence type="predicted"/>
<dbReference type="GO" id="GO:0005886">
    <property type="term" value="C:plasma membrane"/>
    <property type="evidence" value="ECO:0007669"/>
    <property type="project" value="UniProtKB-SubCell"/>
</dbReference>
<dbReference type="RefSeq" id="WP_133800322.1">
    <property type="nucleotide sequence ID" value="NZ_SNWQ01000005.1"/>
</dbReference>
<dbReference type="AlphaFoldDB" id="A0A4R6KGW0"/>
<keyword evidence="5 6" id="KW-0472">Membrane</keyword>
<organism evidence="7 8">
    <name type="scientific">Kribbella caucasensis</name>
    <dbReference type="NCBI Taxonomy" id="2512215"/>
    <lineage>
        <taxon>Bacteria</taxon>
        <taxon>Bacillati</taxon>
        <taxon>Actinomycetota</taxon>
        <taxon>Actinomycetes</taxon>
        <taxon>Propionibacteriales</taxon>
        <taxon>Kribbellaceae</taxon>
        <taxon>Kribbella</taxon>
    </lineage>
</organism>
<evidence type="ECO:0000313" key="8">
    <source>
        <dbReference type="Proteomes" id="UP000295388"/>
    </source>
</evidence>
<dbReference type="InterPro" id="IPR050833">
    <property type="entry name" value="Poly_Biosynth_Transport"/>
</dbReference>
<evidence type="ECO:0000256" key="5">
    <source>
        <dbReference type="ARBA" id="ARBA00023136"/>
    </source>
</evidence>
<feature type="transmembrane region" description="Helical" evidence="6">
    <location>
        <begin position="254"/>
        <end position="282"/>
    </location>
</feature>
<name>A0A4R6KGW0_9ACTN</name>
<sequence length="424" mass="43379">MTSETTPEQQSAAPKLAFLRSATVVAVGMAIMNVAAYGFTLIAVHRLVPAQFGAVTALLGLLLIGNVASLGLQASGARRIATHTGPGEAALADSMLKAGRRAALALTALSLLLTPLFMWLLHIDSLVAALLVAPTLGCLTIMGSQLGVLQGGHNWTELAAVYTSTGIGRLVFGGGALFVHQSLTAAMIGLALGAAVPALLGGFLLRGSTGGTPEQVKEVLRETVHGTHTLLAFFVIANADVLLARGLLDEQHSGYYAAGVIVAKACLFLPQFVIVVVFPSLATNPGDTLRLRRAIQAVGALGICCVLGALILPDLVVKIVGGSDYAPVGPIAWLFALAGSSYAVLQLVVYAAIAQQEKRAALLIWVGLVSLAVATFIILGTDIATGMTGVKVLVAMTSTCALALSAALASGLHRQTVPDGAATE</sequence>
<dbReference type="PANTHER" id="PTHR30250">
    <property type="entry name" value="PST FAMILY PREDICTED COLANIC ACID TRANSPORTER"/>
    <property type="match status" value="1"/>
</dbReference>
<dbReference type="EMBL" id="SNWQ01000005">
    <property type="protein sequence ID" value="TDO50063.1"/>
    <property type="molecule type" value="Genomic_DNA"/>
</dbReference>
<feature type="transmembrane region" description="Helical" evidence="6">
    <location>
        <begin position="160"/>
        <end position="179"/>
    </location>
</feature>
<keyword evidence="8" id="KW-1185">Reference proteome</keyword>